<feature type="chain" id="PRO_5041264957" description="Lipoprotein" evidence="2">
    <location>
        <begin position="20"/>
        <end position="302"/>
    </location>
</feature>
<dbReference type="AlphaFoldDB" id="A0AA46TES6"/>
<protein>
    <recommendedName>
        <fullName evidence="5">Lipoprotein</fullName>
    </recommendedName>
</protein>
<evidence type="ECO:0000313" key="3">
    <source>
        <dbReference type="EMBL" id="UYM03482.1"/>
    </source>
</evidence>
<evidence type="ECO:0000256" key="1">
    <source>
        <dbReference type="SAM" id="MobiDB-lite"/>
    </source>
</evidence>
<proteinExistence type="predicted"/>
<name>A0AA46TES6_9ACTN</name>
<feature type="signal peptide" evidence="2">
    <location>
        <begin position="1"/>
        <end position="19"/>
    </location>
</feature>
<feature type="compositionally biased region" description="Low complexity" evidence="1">
    <location>
        <begin position="19"/>
        <end position="34"/>
    </location>
</feature>
<evidence type="ECO:0000313" key="4">
    <source>
        <dbReference type="Proteomes" id="UP001164390"/>
    </source>
</evidence>
<dbReference type="EMBL" id="CP094970">
    <property type="protein sequence ID" value="UYM03482.1"/>
    <property type="molecule type" value="Genomic_DNA"/>
</dbReference>
<keyword evidence="4" id="KW-1185">Reference proteome</keyword>
<evidence type="ECO:0008006" key="5">
    <source>
        <dbReference type="Google" id="ProtNLM"/>
    </source>
</evidence>
<reference evidence="3" key="1">
    <citation type="submission" date="2022-01" db="EMBL/GenBank/DDBJ databases">
        <title>Nocardioidaceae gen. sp. A5X3R13.</title>
        <authorList>
            <person name="Lopez Marin M.A."/>
            <person name="Uhlik O."/>
        </authorList>
    </citation>
    <scope>NUCLEOTIDE SEQUENCE</scope>
    <source>
        <strain evidence="3">A5X3R13</strain>
    </source>
</reference>
<dbReference type="PROSITE" id="PS51257">
    <property type="entry name" value="PROKAR_LIPOPROTEIN"/>
    <property type="match status" value="1"/>
</dbReference>
<feature type="region of interest" description="Disordered" evidence="1">
    <location>
        <begin position="19"/>
        <end position="45"/>
    </location>
</feature>
<gene>
    <name evidence="3" type="ORF">L0C25_13035</name>
</gene>
<dbReference type="KEGG" id="sgrg:L0C25_13035"/>
<keyword evidence="2" id="KW-0732">Signal</keyword>
<dbReference type="Proteomes" id="UP001164390">
    <property type="component" value="Chromosome"/>
</dbReference>
<sequence>MRRVLIVAVALLGVATACSNSSESSDAPPSGAPEETVRVTDDAGPPGISVGLYQLRQGYGSREFEVQVANNTDKLMRVERATYVSNRFEKPAVWREGTRIPGGFTIDLSLRLAPARCSSESPQDKVILEFRQGGSGLLRRTYKPEMMYNALPRFVDAECAGNQVQKIADVHVADDIEIHGEGRESVAELPLIIEPTGKEGSFTLDSILATTLISPSTGGDSWDLDAKVDGTGDPQREVLRIGPTRCDSHALSDNSQGTEFTAIFTLDGGQTTQFALGTSPHLEGRLTSFVAAHCGYGPDVEN</sequence>
<evidence type="ECO:0000256" key="2">
    <source>
        <dbReference type="SAM" id="SignalP"/>
    </source>
</evidence>
<organism evidence="3 4">
    <name type="scientific">Solicola gregarius</name>
    <dbReference type="NCBI Taxonomy" id="2908642"/>
    <lineage>
        <taxon>Bacteria</taxon>
        <taxon>Bacillati</taxon>
        <taxon>Actinomycetota</taxon>
        <taxon>Actinomycetes</taxon>
        <taxon>Propionibacteriales</taxon>
        <taxon>Nocardioidaceae</taxon>
        <taxon>Solicola</taxon>
    </lineage>
</organism>
<accession>A0AA46TES6</accession>
<dbReference type="RefSeq" id="WP_271632091.1">
    <property type="nucleotide sequence ID" value="NZ_CP094970.1"/>
</dbReference>